<proteinExistence type="predicted"/>
<dbReference type="Gene3D" id="2.40.50.40">
    <property type="match status" value="1"/>
</dbReference>
<dbReference type="Pfam" id="PF00385">
    <property type="entry name" value="Chromo"/>
    <property type="match status" value="1"/>
</dbReference>
<feature type="compositionally biased region" description="Basic residues" evidence="1">
    <location>
        <begin position="1"/>
        <end position="21"/>
    </location>
</feature>
<dbReference type="SMART" id="SM00298">
    <property type="entry name" value="CHROMO"/>
    <property type="match status" value="1"/>
</dbReference>
<organism evidence="3 4">
    <name type="scientific">Discostella pseudostelligera</name>
    <dbReference type="NCBI Taxonomy" id="259834"/>
    <lineage>
        <taxon>Eukaryota</taxon>
        <taxon>Sar</taxon>
        <taxon>Stramenopiles</taxon>
        <taxon>Ochrophyta</taxon>
        <taxon>Bacillariophyta</taxon>
        <taxon>Coscinodiscophyceae</taxon>
        <taxon>Thalassiosirophycidae</taxon>
        <taxon>Stephanodiscales</taxon>
        <taxon>Stephanodiscaceae</taxon>
        <taxon>Discostella</taxon>
    </lineage>
</organism>
<evidence type="ECO:0000313" key="4">
    <source>
        <dbReference type="Proteomes" id="UP001530293"/>
    </source>
</evidence>
<evidence type="ECO:0000259" key="2">
    <source>
        <dbReference type="PROSITE" id="PS50013"/>
    </source>
</evidence>
<feature type="region of interest" description="Disordered" evidence="1">
    <location>
        <begin position="139"/>
        <end position="164"/>
    </location>
</feature>
<feature type="compositionally biased region" description="Polar residues" evidence="1">
    <location>
        <begin position="201"/>
        <end position="210"/>
    </location>
</feature>
<dbReference type="InterPro" id="IPR000953">
    <property type="entry name" value="Chromo/chromo_shadow_dom"/>
</dbReference>
<dbReference type="EMBL" id="JALLBG020000273">
    <property type="protein sequence ID" value="KAL3757060.1"/>
    <property type="molecule type" value="Genomic_DNA"/>
</dbReference>
<feature type="region of interest" description="Disordered" evidence="1">
    <location>
        <begin position="465"/>
        <end position="562"/>
    </location>
</feature>
<sequence length="597" mass="67166">MTKRERRSRPGSGHGRKKPTKPVKPSRSTLGGKKGVANNKANNNKKHDSGDERLFSVEKIVDCKLDKNGEPTYKTRWTGYSASEDTWEPYENVVSTGHVDWYERQQRQQTLKETSVGIAVIEYEDGECEMVDLRTEKFRSYRSDDEDEDNDSTSTSSDSSEDENNFELVAEGEMIEILWKHANIYFPCKVISWTPLRATRRSTTQNSKTSLWRPPAEEVKVAKKSSTTSKLSQGSKQEALVETTQKRSGTGMAKNRESLRDKNQPPVKVGRQVAAPAKKPTKLEPNATVPRTQRQRGQNQLDAITPNKESKQRLNKSTDPIEKAGFVKRKHRKGQGEIGVTVGAANNKKSKIEEPQPPRTESAQEKVVRSRILRERNKDRSQTSSFVDAAPLGKPMTAAIGGTIVAAEAVHKKSQQHHDNLRRGGVQNQPVCSVVPALLPETASTSTSIVIDHFRGVLLDEDEAQYSPAHECSSRDSGYDEGSSALYEDEDGELSSTRNEGIPLYDEPEDDFDSSSDSEDDGDDDEEEEVEDESDSDEEHHRYQHFEEHDGSDDEMDDDGKGYVAYQEVVEGPKLTFEEQWTLKLKRTQEFFSTTFR</sequence>
<feature type="compositionally biased region" description="Basic and acidic residues" evidence="1">
    <location>
        <begin position="350"/>
        <end position="381"/>
    </location>
</feature>
<feature type="compositionally biased region" description="Acidic residues" evidence="1">
    <location>
        <begin position="506"/>
        <end position="537"/>
    </location>
</feature>
<reference evidence="3 4" key="1">
    <citation type="submission" date="2024-10" db="EMBL/GenBank/DDBJ databases">
        <title>Updated reference genomes for cyclostephanoid diatoms.</title>
        <authorList>
            <person name="Roberts W.R."/>
            <person name="Alverson A.J."/>
        </authorList>
    </citation>
    <scope>NUCLEOTIDE SEQUENCE [LARGE SCALE GENOMIC DNA]</scope>
    <source>
        <strain evidence="3 4">AJA232-27</strain>
    </source>
</reference>
<protein>
    <recommendedName>
        <fullName evidence="2">Chromo domain-containing protein</fullName>
    </recommendedName>
</protein>
<dbReference type="SUPFAM" id="SSF54160">
    <property type="entry name" value="Chromo domain-like"/>
    <property type="match status" value="1"/>
</dbReference>
<feature type="domain" description="Chromo" evidence="2">
    <location>
        <begin position="55"/>
        <end position="114"/>
    </location>
</feature>
<feature type="compositionally biased region" description="Low complexity" evidence="1">
    <location>
        <begin position="224"/>
        <end position="237"/>
    </location>
</feature>
<feature type="compositionally biased region" description="Basic and acidic residues" evidence="1">
    <location>
        <begin position="538"/>
        <end position="549"/>
    </location>
</feature>
<evidence type="ECO:0000313" key="3">
    <source>
        <dbReference type="EMBL" id="KAL3757060.1"/>
    </source>
</evidence>
<dbReference type="AlphaFoldDB" id="A0ABD3LZ84"/>
<accession>A0ABD3LZ84</accession>
<feature type="compositionally biased region" description="Basic and acidic residues" evidence="1">
    <location>
        <begin position="254"/>
        <end position="263"/>
    </location>
</feature>
<feature type="compositionally biased region" description="Polar residues" evidence="1">
    <location>
        <begin position="289"/>
        <end position="302"/>
    </location>
</feature>
<evidence type="ECO:0000256" key="1">
    <source>
        <dbReference type="SAM" id="MobiDB-lite"/>
    </source>
</evidence>
<name>A0ABD3LZ84_9STRA</name>
<dbReference type="CDD" id="cd00024">
    <property type="entry name" value="CD_CSD"/>
    <property type="match status" value="1"/>
</dbReference>
<feature type="region of interest" description="Disordered" evidence="1">
    <location>
        <begin position="1"/>
        <end position="53"/>
    </location>
</feature>
<dbReference type="PROSITE" id="PS50013">
    <property type="entry name" value="CHROMO_2"/>
    <property type="match status" value="1"/>
</dbReference>
<dbReference type="Proteomes" id="UP001530293">
    <property type="component" value="Unassembled WGS sequence"/>
</dbReference>
<feature type="region of interest" description="Disordered" evidence="1">
    <location>
        <begin position="344"/>
        <end position="390"/>
    </location>
</feature>
<dbReference type="InterPro" id="IPR016197">
    <property type="entry name" value="Chromo-like_dom_sf"/>
</dbReference>
<comment type="caution">
    <text evidence="3">The sequence shown here is derived from an EMBL/GenBank/DDBJ whole genome shotgun (WGS) entry which is preliminary data.</text>
</comment>
<dbReference type="InterPro" id="IPR023780">
    <property type="entry name" value="Chromo_domain"/>
</dbReference>
<feature type="region of interest" description="Disordered" evidence="1">
    <location>
        <begin position="200"/>
        <end position="317"/>
    </location>
</feature>
<keyword evidence="4" id="KW-1185">Reference proteome</keyword>
<gene>
    <name evidence="3" type="ORF">ACHAWU_002899</name>
</gene>